<gene>
    <name evidence="1" type="ORF">CCUS01_00487</name>
</gene>
<name>A0AAI9VAH1_9PEZI</name>
<keyword evidence="2" id="KW-1185">Reference proteome</keyword>
<dbReference type="EMBL" id="MPDP01000112">
    <property type="protein sequence ID" value="KAK1479933.1"/>
    <property type="molecule type" value="Genomic_DNA"/>
</dbReference>
<evidence type="ECO:0000313" key="1">
    <source>
        <dbReference type="EMBL" id="KAK1479933.1"/>
    </source>
</evidence>
<dbReference type="Proteomes" id="UP001239213">
    <property type="component" value="Unassembled WGS sequence"/>
</dbReference>
<proteinExistence type="predicted"/>
<dbReference type="AlphaFoldDB" id="A0AAI9VAH1"/>
<protein>
    <submittedName>
        <fullName evidence="1">Uncharacterized protein</fullName>
    </submittedName>
</protein>
<accession>A0AAI9VAH1</accession>
<evidence type="ECO:0000313" key="2">
    <source>
        <dbReference type="Proteomes" id="UP001239213"/>
    </source>
</evidence>
<sequence>MISMNRRRRDQTCTLHRWLETLQKGPGFRCTLLQPEDFPGRWTSPASTDELKKKEAKEEAEHAKKKLTTVWTNGHPHRWIRPIPFIMTVDSFQLLAKRLLDLTLGPGSKLEIVSSNGTPEALFDGELIRPGRYESWTYRQHGSMYSHKSLSFPTTASNVLSNLEGEVLSTKHLCHVASSWRHVYSRRLFAKKTGSASNAAAILRHNTLRCRCGACLPASRDDRRNAGRKALPQLNLLTGQLAHTELFDRPRRTITNNGLIKVRDRKMNQARTTVDYLTPPTERVLIIRFEEYNGPKPEGLLLKSEGILIQDRKILRNDKSEGHPAGLRCYSNPTDWLSTLTYPSNGSKSSLFSRSCVYAYRRFRVTTNKLSDIAGNKVDYFPYERAPYGSGNLSGSFWAERKPSAATHAGLKTGLPETKQSI</sequence>
<reference evidence="1" key="1">
    <citation type="submission" date="2016-11" db="EMBL/GenBank/DDBJ databases">
        <title>The genome sequence of Colletotrichum cuscutae.</title>
        <authorList>
            <person name="Baroncelli R."/>
        </authorList>
    </citation>
    <scope>NUCLEOTIDE SEQUENCE</scope>
    <source>
        <strain evidence="1">IMI 304802</strain>
    </source>
</reference>
<comment type="caution">
    <text evidence="1">The sequence shown here is derived from an EMBL/GenBank/DDBJ whole genome shotgun (WGS) entry which is preliminary data.</text>
</comment>
<organism evidence="1 2">
    <name type="scientific">Colletotrichum cuscutae</name>
    <dbReference type="NCBI Taxonomy" id="1209917"/>
    <lineage>
        <taxon>Eukaryota</taxon>
        <taxon>Fungi</taxon>
        <taxon>Dikarya</taxon>
        <taxon>Ascomycota</taxon>
        <taxon>Pezizomycotina</taxon>
        <taxon>Sordariomycetes</taxon>
        <taxon>Hypocreomycetidae</taxon>
        <taxon>Glomerellales</taxon>
        <taxon>Glomerellaceae</taxon>
        <taxon>Colletotrichum</taxon>
        <taxon>Colletotrichum acutatum species complex</taxon>
    </lineage>
</organism>